<evidence type="ECO:0000313" key="1">
    <source>
        <dbReference type="EMBL" id="ANP74891.1"/>
    </source>
</evidence>
<keyword evidence="2" id="KW-1185">Reference proteome</keyword>
<proteinExistence type="predicted"/>
<geneLocation type="plasmid" evidence="2">
    <name>pp27867_2</name>
</geneLocation>
<accession>A0A1B1BR29</accession>
<dbReference type="RefSeq" id="WP_157109411.1">
    <property type="nucleotide sequence ID" value="NZ_CP016284.1"/>
</dbReference>
<evidence type="ECO:0000313" key="2">
    <source>
        <dbReference type="Proteomes" id="UP000092582"/>
    </source>
</evidence>
<keyword evidence="1" id="KW-0614">Plasmid</keyword>
<protein>
    <submittedName>
        <fullName evidence="1">Uncharacterized protein</fullName>
    </submittedName>
</protein>
<dbReference type="KEGG" id="cart:PA27867_3985"/>
<organism evidence="1 2">
    <name type="scientific">Cryobacterium arcticum</name>
    <dbReference type="NCBI Taxonomy" id="670052"/>
    <lineage>
        <taxon>Bacteria</taxon>
        <taxon>Bacillati</taxon>
        <taxon>Actinomycetota</taxon>
        <taxon>Actinomycetes</taxon>
        <taxon>Micrococcales</taxon>
        <taxon>Microbacteriaceae</taxon>
        <taxon>Cryobacterium</taxon>
    </lineage>
</organism>
<dbReference type="Proteomes" id="UP000092582">
    <property type="component" value="Plasmid pP27867_2"/>
</dbReference>
<dbReference type="AlphaFoldDB" id="A0A1B1BR29"/>
<dbReference type="OrthoDB" id="5019437at2"/>
<sequence>MAIPLRTDLRSLLTLGRIVQLCDAAGDQPVSNNAVLEASPGGTDSRELREDLQTLDADGHVSIDERLSGAWSVKPTNSGRTAWARVEESRNSPRDRRRQMRDEFLMWLYDELENGLAPTAEDFLSTDASFMGLTYTQEDLARTGEWLLERGFIRGPGAWGRPYPIHPEITAKGQLYVEEERSVHESPASVGSTTFHNTVNGPAMLAQNSQHVIQNQNVNAWKDDARSLADAVVQLAHVIPDGKNLAGPATELRAEIDGDARPTRVRELVDSIVKALSTGAGGALGGALVTQAAALLGTLP</sequence>
<gene>
    <name evidence="1" type="ORF">PA27867_3985</name>
</gene>
<dbReference type="EMBL" id="CP016284">
    <property type="protein sequence ID" value="ANP74891.1"/>
    <property type="molecule type" value="Genomic_DNA"/>
</dbReference>
<name>A0A1B1BR29_9MICO</name>
<reference evidence="1 2" key="1">
    <citation type="submission" date="2016-06" db="EMBL/GenBank/DDBJ databases">
        <title>Genome sequencing of Cryobacterium arcticum PAMC 27867.</title>
        <authorList>
            <person name="Lee J."/>
            <person name="Kim O.-S."/>
        </authorList>
    </citation>
    <scope>NUCLEOTIDE SEQUENCE [LARGE SCALE GENOMIC DNA]</scope>
    <source>
        <strain evidence="1 2">PAMC 27867</strain>
        <plasmid evidence="2">pp27867_2</plasmid>
    </source>
</reference>